<dbReference type="EMBL" id="JAFJYH010000212">
    <property type="protein sequence ID" value="KAG4415695.1"/>
    <property type="molecule type" value="Genomic_DNA"/>
</dbReference>
<name>A0A8H7T6H5_9HELO</name>
<dbReference type="OrthoDB" id="3525185at2759"/>
<reference evidence="2" key="1">
    <citation type="submission" date="2021-02" db="EMBL/GenBank/DDBJ databases">
        <title>Genome sequence Cadophora malorum strain M34.</title>
        <authorList>
            <person name="Stefanovic E."/>
            <person name="Vu D."/>
            <person name="Scully C."/>
            <person name="Dijksterhuis J."/>
            <person name="Roader J."/>
            <person name="Houbraken J."/>
        </authorList>
    </citation>
    <scope>NUCLEOTIDE SEQUENCE</scope>
    <source>
        <strain evidence="2">M34</strain>
    </source>
</reference>
<dbReference type="PANTHER" id="PTHR38111">
    <property type="entry name" value="ZN(2)-C6 FUNGAL-TYPE DOMAIN-CONTAINING PROTEIN-RELATED"/>
    <property type="match status" value="1"/>
</dbReference>
<dbReference type="PANTHER" id="PTHR38111:SF11">
    <property type="entry name" value="TRANSCRIPTION FACTOR DOMAIN-CONTAINING PROTEIN-RELATED"/>
    <property type="match status" value="1"/>
</dbReference>
<sequence>MADVAKGVRNVAKRELNATRSSLTVRRALVGNVFLDQPSETAKRRKHRNLNKPNSKTSNEGRCSDPALSTGSSNAVSRAPWKPTLAFPFAFSRFPELEKSASPKKNPGRPERIPPEVSLIPALKEHLLGNFISSLTETPGSPLLKKWLPHVPFLVYQNASPTLQFAAYAASMVLYGSITKNCAVRQEGYRWYGMGLQDQTSQLVTFNKNQSLEDISDAKICGTMLLSFFEMTCGTTSTAWKHHICASARFIELRGAETFKSSLPHELFRAVRLAMVYLTTENRRPSFLSSQHWLTIPFSQNEKTYFDELVDILLRIPTLLAMVDKVAPGERKLDGLRTQNLGLTFERYSVELSEWAARYELNQDHGDASLCKSSTDMTRFDDPFMAETIALYDSSCILVAAARVSLPVTRQRAFLEEEIIQHSESILSSVDSVERENVWCNAGGPFRLVHPLKVVVCSSPCKKQVASARSILGRWGAQYGMEGICNLKETSTFHY</sequence>
<gene>
    <name evidence="2" type="ORF">IFR04_011152</name>
</gene>
<dbReference type="InterPro" id="IPR053178">
    <property type="entry name" value="Osmoadaptation_assoc"/>
</dbReference>
<accession>A0A8H7T6H5</accession>
<dbReference type="Proteomes" id="UP000664132">
    <property type="component" value="Unassembled WGS sequence"/>
</dbReference>
<evidence type="ECO:0000256" key="1">
    <source>
        <dbReference type="SAM" id="MobiDB-lite"/>
    </source>
</evidence>
<dbReference type="AlphaFoldDB" id="A0A8H7T6H5"/>
<protein>
    <submittedName>
        <fullName evidence="2">Uncharacterized protein</fullName>
    </submittedName>
</protein>
<proteinExistence type="predicted"/>
<evidence type="ECO:0000313" key="3">
    <source>
        <dbReference type="Proteomes" id="UP000664132"/>
    </source>
</evidence>
<comment type="caution">
    <text evidence="2">The sequence shown here is derived from an EMBL/GenBank/DDBJ whole genome shotgun (WGS) entry which is preliminary data.</text>
</comment>
<feature type="region of interest" description="Disordered" evidence="1">
    <location>
        <begin position="39"/>
        <end position="77"/>
    </location>
</feature>
<evidence type="ECO:0000313" key="2">
    <source>
        <dbReference type="EMBL" id="KAG4415695.1"/>
    </source>
</evidence>
<keyword evidence="3" id="KW-1185">Reference proteome</keyword>
<organism evidence="2 3">
    <name type="scientific">Cadophora malorum</name>
    <dbReference type="NCBI Taxonomy" id="108018"/>
    <lineage>
        <taxon>Eukaryota</taxon>
        <taxon>Fungi</taxon>
        <taxon>Dikarya</taxon>
        <taxon>Ascomycota</taxon>
        <taxon>Pezizomycotina</taxon>
        <taxon>Leotiomycetes</taxon>
        <taxon>Helotiales</taxon>
        <taxon>Ploettnerulaceae</taxon>
        <taxon>Cadophora</taxon>
    </lineage>
</organism>
<feature type="compositionally biased region" description="Polar residues" evidence="1">
    <location>
        <begin position="51"/>
        <end position="76"/>
    </location>
</feature>